<dbReference type="STRING" id="225359.A0A2S4PPB5"/>
<evidence type="ECO:0000313" key="6">
    <source>
        <dbReference type="EMBL" id="POS83881.1"/>
    </source>
</evidence>
<feature type="region of interest" description="Disordered" evidence="3">
    <location>
        <begin position="32"/>
        <end position="96"/>
    </location>
</feature>
<dbReference type="EMBL" id="PEDP01001299">
    <property type="protein sequence ID" value="POS83881.1"/>
    <property type="molecule type" value="Genomic_DNA"/>
</dbReference>
<feature type="region of interest" description="Disordered" evidence="3">
    <location>
        <begin position="1000"/>
        <end position="1022"/>
    </location>
</feature>
<dbReference type="GO" id="GO:0003677">
    <property type="term" value="F:DNA binding"/>
    <property type="evidence" value="ECO:0007669"/>
    <property type="project" value="InterPro"/>
</dbReference>
<feature type="compositionally biased region" description="Basic residues" evidence="3">
    <location>
        <begin position="128"/>
        <end position="137"/>
    </location>
</feature>
<sequence length="1130" mass="125718">MSGSTPRGGLSLYANLLDSDANVAPEVISKGPIIFKSPQTSSEPKKPLIDPAALRFQPTKRPQLIQKPKPKPSITKNNSLESRGSGNFSQAIPTASISNTSKIVKSSLADWTNDRDEDAYYGTEKRQRGGRRKKKKNKENILMQDWDDIYDPNRPNNFEEYQNSDEKLREIREWKDRLYAHREAKRSVNPSDSEDDDSACRAYAPPSNYNFAPPPIDGSPKPSNVTHHNTPSAPPSPSTLSEDHKQLPAISSSSITRAPIHYAKPPNIDDCTEPDKDLEKNIIHDEEKDILSIDDDAPKSRRPGQKKFAERLMSKYGWSKGKGLGAEESGIINPLQVKLEKRKKKSDAEGGGFRDAGNRGKIVGGKQATPQVKDQDTGKFGPISEVILLNGMVDETDLNEEVERGGDGDLIQEIGDECSEKYGRVERVYIHRTGAIALVFVKFTSQLSALRAVNALEGRIFNGKTITAQFFDSSKFENGIYDELRENQRQSNLSSKVANRINGISSPPYSPPLAPTQGLLSTEIINECIDFFFTNMYPSLPILHRGRLEQQILFADHNIDTYCLLTSLCAFMMIQPGIGIPGNPLELECLPGANLVSGNILLQETLRIRRGYDYLEAPTLNSLVTSFFLFGCYFGLDLHNKAWFHLREATTLAHVNGLQKEETYLKFDAIDASRRRRLFWLLFVTERAYAFQRNRPLSLQATISPPTQNDDPSDTQACHLNGFIDLVNLFRPFDEALVTLWNKTRTECSQNYLAGLQKDLINVLPSDLNSTETQNADLRTSQQWLRTMVWQLSMQNGCLSSTNTDPSMTFQYPVDISRDLVSLTSQFSPKSMDIHGIGFIEKLFDIACSLTDVLSLLPSTSDSLSFGPRDYLHDIIGLLAVLRHGDHQFLPLLLAKVNDVLPRLVNPMIRAIPDTSTDATSSLCHEVSIYNNPRNTAGVEIASQFIGGKNSDSSNSGVVSKVESNEYDTSNIIHGYPIFDHQSPQHQQQQQRIDDVISPVSPSIEGTATATTSSGSEHGATKSYSVGVQSPIQYPYSFSDITNTVTTTTANTNAPNTSLPNRYGDELHQKDFKAEFHRVVDNPRRLPIRSCSGSSAPCIDGNGFSMQIPRSVFEQTYSLHRSQSFSCAEL</sequence>
<feature type="domain" description="G-patch" evidence="5">
    <location>
        <begin position="305"/>
        <end position="356"/>
    </location>
</feature>
<dbReference type="AlphaFoldDB" id="A0A2S4PPB5"/>
<dbReference type="InterPro" id="IPR007219">
    <property type="entry name" value="XnlR_reg_dom"/>
</dbReference>
<dbReference type="InterPro" id="IPR050797">
    <property type="entry name" value="Carb_Metab_Trans_Reg"/>
</dbReference>
<dbReference type="PROSITE" id="PS50174">
    <property type="entry name" value="G_PATCH"/>
    <property type="match status" value="1"/>
</dbReference>
<dbReference type="PANTHER" id="PTHR31668:SF20">
    <property type="entry name" value="ZN(II)2CYS6 TRANSCRIPTION FACTOR (EUROFUNG)"/>
    <property type="match status" value="1"/>
</dbReference>
<dbReference type="GO" id="GO:0006351">
    <property type="term" value="P:DNA-templated transcription"/>
    <property type="evidence" value="ECO:0007669"/>
    <property type="project" value="InterPro"/>
</dbReference>
<dbReference type="CDD" id="cd12148">
    <property type="entry name" value="fungal_TF_MHR"/>
    <property type="match status" value="1"/>
</dbReference>
<dbReference type="Pfam" id="PF04082">
    <property type="entry name" value="Fungal_trans"/>
    <property type="match status" value="1"/>
</dbReference>
<name>A0A2S4PPB5_9PEZI</name>
<evidence type="ECO:0000313" key="7">
    <source>
        <dbReference type="Proteomes" id="UP000237438"/>
    </source>
</evidence>
<feature type="compositionally biased region" description="Polar residues" evidence="3">
    <location>
        <begin position="74"/>
        <end position="96"/>
    </location>
</feature>
<dbReference type="SMART" id="SM00906">
    <property type="entry name" value="Fungal_trans"/>
    <property type="match status" value="1"/>
</dbReference>
<evidence type="ECO:0000256" key="2">
    <source>
        <dbReference type="PROSITE-ProRule" id="PRU00176"/>
    </source>
</evidence>
<dbReference type="InterPro" id="IPR035979">
    <property type="entry name" value="RBD_domain_sf"/>
</dbReference>
<keyword evidence="1" id="KW-0539">Nucleus</keyword>
<dbReference type="OrthoDB" id="4132249at2759"/>
<proteinExistence type="predicted"/>
<evidence type="ECO:0000256" key="1">
    <source>
        <dbReference type="ARBA" id="ARBA00023242"/>
    </source>
</evidence>
<evidence type="ECO:0000259" key="5">
    <source>
        <dbReference type="PROSITE" id="PS50174"/>
    </source>
</evidence>
<feature type="region of interest" description="Disordered" evidence="3">
    <location>
        <begin position="181"/>
        <end position="275"/>
    </location>
</feature>
<feature type="domain" description="RRM" evidence="4">
    <location>
        <begin position="385"/>
        <end position="473"/>
    </location>
</feature>
<dbReference type="Gene3D" id="3.30.70.330">
    <property type="match status" value="1"/>
</dbReference>
<dbReference type="PROSITE" id="PS50102">
    <property type="entry name" value="RRM"/>
    <property type="match status" value="1"/>
</dbReference>
<feature type="region of interest" description="Disordered" evidence="3">
    <location>
        <begin position="342"/>
        <end position="376"/>
    </location>
</feature>
<organism evidence="6 7">
    <name type="scientific">Erysiphe pulchra</name>
    <dbReference type="NCBI Taxonomy" id="225359"/>
    <lineage>
        <taxon>Eukaryota</taxon>
        <taxon>Fungi</taxon>
        <taxon>Dikarya</taxon>
        <taxon>Ascomycota</taxon>
        <taxon>Pezizomycotina</taxon>
        <taxon>Leotiomycetes</taxon>
        <taxon>Erysiphales</taxon>
        <taxon>Erysiphaceae</taxon>
        <taxon>Erysiphe</taxon>
    </lineage>
</organism>
<comment type="caution">
    <text evidence="6">The sequence shown here is derived from an EMBL/GenBank/DDBJ whole genome shotgun (WGS) entry which is preliminary data.</text>
</comment>
<dbReference type="SMART" id="SM00443">
    <property type="entry name" value="G_patch"/>
    <property type="match status" value="1"/>
</dbReference>
<gene>
    <name evidence="6" type="ORF">EPUL_002940</name>
</gene>
<dbReference type="InterPro" id="IPR000467">
    <property type="entry name" value="G_patch_dom"/>
</dbReference>
<reference evidence="6 7" key="1">
    <citation type="submission" date="2017-10" db="EMBL/GenBank/DDBJ databases">
        <title>Development of genomic resources for the powdery mildew, Erysiphe pulchra.</title>
        <authorList>
            <person name="Wadl P.A."/>
            <person name="Mack B.M."/>
            <person name="Moore G."/>
            <person name="Beltz S.B."/>
        </authorList>
    </citation>
    <scope>NUCLEOTIDE SEQUENCE [LARGE SCALE GENOMIC DNA]</scope>
    <source>
        <strain evidence="6">Cflorida</strain>
    </source>
</reference>
<dbReference type="Proteomes" id="UP000237438">
    <property type="component" value="Unassembled WGS sequence"/>
</dbReference>
<evidence type="ECO:0008006" key="8">
    <source>
        <dbReference type="Google" id="ProtNLM"/>
    </source>
</evidence>
<feature type="region of interest" description="Disordered" evidence="3">
    <location>
        <begin position="114"/>
        <end position="167"/>
    </location>
</feature>
<keyword evidence="7" id="KW-1185">Reference proteome</keyword>
<dbReference type="InterPro" id="IPR012677">
    <property type="entry name" value="Nucleotide-bd_a/b_plait_sf"/>
</dbReference>
<dbReference type="PANTHER" id="PTHR31668">
    <property type="entry name" value="GLUCOSE TRANSPORT TRANSCRIPTION REGULATOR RGT1-RELATED-RELATED"/>
    <property type="match status" value="1"/>
</dbReference>
<dbReference type="InterPro" id="IPR000504">
    <property type="entry name" value="RRM_dom"/>
</dbReference>
<dbReference type="SMART" id="SM00361">
    <property type="entry name" value="RRM_1"/>
    <property type="match status" value="1"/>
</dbReference>
<evidence type="ECO:0000259" key="4">
    <source>
        <dbReference type="PROSITE" id="PS50102"/>
    </source>
</evidence>
<feature type="compositionally biased region" description="Low complexity" evidence="3">
    <location>
        <begin position="1005"/>
        <end position="1018"/>
    </location>
</feature>
<evidence type="ECO:0000256" key="3">
    <source>
        <dbReference type="SAM" id="MobiDB-lite"/>
    </source>
</evidence>
<dbReference type="GO" id="GO:0008270">
    <property type="term" value="F:zinc ion binding"/>
    <property type="evidence" value="ECO:0007669"/>
    <property type="project" value="InterPro"/>
</dbReference>
<dbReference type="GO" id="GO:0003723">
    <property type="term" value="F:RNA binding"/>
    <property type="evidence" value="ECO:0007669"/>
    <property type="project" value="UniProtKB-UniRule"/>
</dbReference>
<keyword evidence="2" id="KW-0694">RNA-binding</keyword>
<dbReference type="FunFam" id="3.30.70.330:FF:000495">
    <property type="entry name" value="Putative G-patch DNA repair protein (Drt111)"/>
    <property type="match status" value="1"/>
</dbReference>
<dbReference type="InterPro" id="IPR003954">
    <property type="entry name" value="RRM_euk-type"/>
</dbReference>
<accession>A0A2S4PPB5</accession>
<dbReference type="Pfam" id="PF01585">
    <property type="entry name" value="G-patch"/>
    <property type="match status" value="1"/>
</dbReference>
<protein>
    <recommendedName>
        <fullName evidence="8">G-patch domain-containing protein</fullName>
    </recommendedName>
</protein>
<dbReference type="SUPFAM" id="SSF54928">
    <property type="entry name" value="RNA-binding domain, RBD"/>
    <property type="match status" value="1"/>
</dbReference>